<evidence type="ECO:0000313" key="4">
    <source>
        <dbReference type="Proteomes" id="UP001149165"/>
    </source>
</evidence>
<accession>A0A9W9KJE2</accession>
<proteinExistence type="predicted"/>
<dbReference type="AlphaFoldDB" id="A0A9W9KJE2"/>
<evidence type="ECO:0000313" key="3">
    <source>
        <dbReference type="EMBL" id="KAJ5108001.1"/>
    </source>
</evidence>
<feature type="region of interest" description="Disordered" evidence="1">
    <location>
        <begin position="51"/>
        <end position="145"/>
    </location>
</feature>
<dbReference type="Pfam" id="PF00004">
    <property type="entry name" value="AAA"/>
    <property type="match status" value="1"/>
</dbReference>
<dbReference type="GO" id="GO:0005524">
    <property type="term" value="F:ATP binding"/>
    <property type="evidence" value="ECO:0007669"/>
    <property type="project" value="InterPro"/>
</dbReference>
<keyword evidence="4" id="KW-1185">Reference proteome</keyword>
<dbReference type="Gene3D" id="3.40.50.300">
    <property type="entry name" value="P-loop containing nucleotide triphosphate hydrolases"/>
    <property type="match status" value="1"/>
</dbReference>
<feature type="compositionally biased region" description="Basic and acidic residues" evidence="1">
    <location>
        <begin position="71"/>
        <end position="136"/>
    </location>
</feature>
<protein>
    <recommendedName>
        <fullName evidence="2">AAA+ ATPase domain-containing protein</fullName>
    </recommendedName>
</protein>
<sequence length="716" mass="81520">MGILQDTANTSGTVMKDTADLPIRNGKVHVSDDPSSLHYVVKETNGTVVQVDSIDSPATNGTTTTNGIKTSIDEPTKKSTNEPKTDPKSEKSDEKTPEKKGDDKENGEGEEKEKKKYEPHGSIIDVHKLYQTKPDESGNTSWTKDYPESLIAPAEDEESAQYALIVRHSKCYDGRKSLSIHSIVVQSEPLKEFLGKVLENYPGVTTTLKRLEFNTPFKSMVHRWEQFIKFREEEQDPTTRKHVDLLHKIIEEELRDIISRKNDLIRNGVITHELIWTIFEPGDVMINISSGRTRAFEFTEDGICCRTKAWVMTGRYVEYDGEDFGYDEEHFKLYPFIGTTPITSLDVSPLKYHEKPESIRESLIARGKLWEEHAGYHYKAYEGVAVGFFQDDLIKYHVKSRIIIDTDAFNVFHHTKSISVYDEDECPDKLGDKEHLIASPYVHGYSLKDKEWLQFYLDCSKDIEWNTDAFESLVPPRGHEELKELILGIATAQAKKEDRFDDIVSGKGQGIIMQLSGPPGVGKTLTAECVAEVMRVPLYAMSAGELGISAEKVERSLKDILRMIPKWGAVLLLDEADVFMEARSATDIMRNELVSIFLRMLEYYEGILFLTTNRAENIDPAFESRIHLAIAYDELDVVSRRQIWVQFLERTENTDEFTEAQLEKLSAIEMNGRQIKNMLKIAGLVARSQNSKLGWSQIQAILKLRQSNAHKPTFYI</sequence>
<dbReference type="Pfam" id="PF22942">
    <property type="entry name" value="DUF7025"/>
    <property type="match status" value="1"/>
</dbReference>
<dbReference type="InterPro" id="IPR027417">
    <property type="entry name" value="P-loop_NTPase"/>
</dbReference>
<dbReference type="InterPro" id="IPR054289">
    <property type="entry name" value="DUF7025"/>
</dbReference>
<reference evidence="3" key="2">
    <citation type="journal article" date="2023" name="IMA Fungus">
        <title>Comparative genomic study of the Penicillium genus elucidates a diverse pangenome and 15 lateral gene transfer events.</title>
        <authorList>
            <person name="Petersen C."/>
            <person name="Sorensen T."/>
            <person name="Nielsen M.R."/>
            <person name="Sondergaard T.E."/>
            <person name="Sorensen J.L."/>
            <person name="Fitzpatrick D.A."/>
            <person name="Frisvad J.C."/>
            <person name="Nielsen K.L."/>
        </authorList>
    </citation>
    <scope>NUCLEOTIDE SEQUENCE</scope>
    <source>
        <strain evidence="3">IBT 30069</strain>
    </source>
</reference>
<evidence type="ECO:0000256" key="1">
    <source>
        <dbReference type="SAM" id="MobiDB-lite"/>
    </source>
</evidence>
<dbReference type="GO" id="GO:0016887">
    <property type="term" value="F:ATP hydrolysis activity"/>
    <property type="evidence" value="ECO:0007669"/>
    <property type="project" value="InterPro"/>
</dbReference>
<name>A0A9W9KJE2_9EURO</name>
<dbReference type="CDD" id="cd19481">
    <property type="entry name" value="RecA-like_protease"/>
    <property type="match status" value="1"/>
</dbReference>
<dbReference type="SMART" id="SM00382">
    <property type="entry name" value="AAA"/>
    <property type="match status" value="1"/>
</dbReference>
<reference evidence="3" key="1">
    <citation type="submission" date="2022-11" db="EMBL/GenBank/DDBJ databases">
        <authorList>
            <person name="Petersen C."/>
        </authorList>
    </citation>
    <scope>NUCLEOTIDE SEQUENCE</scope>
    <source>
        <strain evidence="3">IBT 30069</strain>
    </source>
</reference>
<dbReference type="PANTHER" id="PTHR46411">
    <property type="entry name" value="FAMILY ATPASE, PUTATIVE-RELATED"/>
    <property type="match status" value="1"/>
</dbReference>
<dbReference type="EMBL" id="JAPQKH010000003">
    <property type="protein sequence ID" value="KAJ5108001.1"/>
    <property type="molecule type" value="Genomic_DNA"/>
</dbReference>
<feature type="domain" description="AAA+ ATPase" evidence="2">
    <location>
        <begin position="509"/>
        <end position="633"/>
    </location>
</feature>
<gene>
    <name evidence="3" type="ORF">N7456_004676</name>
</gene>
<dbReference type="InterPro" id="IPR003959">
    <property type="entry name" value="ATPase_AAA_core"/>
</dbReference>
<dbReference type="OrthoDB" id="10042665at2759"/>
<dbReference type="PANTHER" id="PTHR46411:SF3">
    <property type="entry name" value="AAA+ ATPASE DOMAIN-CONTAINING PROTEIN"/>
    <property type="match status" value="1"/>
</dbReference>
<organism evidence="3 4">
    <name type="scientific">Penicillium angulare</name>
    <dbReference type="NCBI Taxonomy" id="116970"/>
    <lineage>
        <taxon>Eukaryota</taxon>
        <taxon>Fungi</taxon>
        <taxon>Dikarya</taxon>
        <taxon>Ascomycota</taxon>
        <taxon>Pezizomycotina</taxon>
        <taxon>Eurotiomycetes</taxon>
        <taxon>Eurotiomycetidae</taxon>
        <taxon>Eurotiales</taxon>
        <taxon>Aspergillaceae</taxon>
        <taxon>Penicillium</taxon>
    </lineage>
</organism>
<dbReference type="Proteomes" id="UP001149165">
    <property type="component" value="Unassembled WGS sequence"/>
</dbReference>
<dbReference type="SUPFAM" id="SSF52540">
    <property type="entry name" value="P-loop containing nucleoside triphosphate hydrolases"/>
    <property type="match status" value="1"/>
</dbReference>
<dbReference type="InterPro" id="IPR003593">
    <property type="entry name" value="AAA+_ATPase"/>
</dbReference>
<comment type="caution">
    <text evidence="3">The sequence shown here is derived from an EMBL/GenBank/DDBJ whole genome shotgun (WGS) entry which is preliminary data.</text>
</comment>
<evidence type="ECO:0000259" key="2">
    <source>
        <dbReference type="SMART" id="SM00382"/>
    </source>
</evidence>